<organism evidence="1 2">
    <name type="scientific">Pseudochryseolinea flava</name>
    <dbReference type="NCBI Taxonomy" id="2059302"/>
    <lineage>
        <taxon>Bacteria</taxon>
        <taxon>Pseudomonadati</taxon>
        <taxon>Bacteroidota</taxon>
        <taxon>Cytophagia</taxon>
        <taxon>Cytophagales</taxon>
        <taxon>Fulvivirgaceae</taxon>
        <taxon>Pseudochryseolinea</taxon>
    </lineage>
</organism>
<sequence length="61" mass="6909">MIKGDPPYFGGFLNPPGHARAGEKMGPRLVTLQANWFEGDGKWLTDCGGSYCWTRFYPERK</sequence>
<evidence type="ECO:0000313" key="1">
    <source>
        <dbReference type="EMBL" id="RAV99649.1"/>
    </source>
</evidence>
<proteinExistence type="predicted"/>
<evidence type="ECO:0000313" key="2">
    <source>
        <dbReference type="Proteomes" id="UP000251889"/>
    </source>
</evidence>
<keyword evidence="2" id="KW-1185">Reference proteome</keyword>
<gene>
    <name evidence="1" type="ORF">DQQ10_18810</name>
</gene>
<dbReference type="Proteomes" id="UP000251889">
    <property type="component" value="Unassembled WGS sequence"/>
</dbReference>
<dbReference type="AlphaFoldDB" id="A0A364XYR7"/>
<reference evidence="1 2" key="1">
    <citation type="submission" date="2018-06" db="EMBL/GenBank/DDBJ databases">
        <title>Chryseolinea flavus sp. nov., a member of the phylum Bacteroidetes isolated from soil.</title>
        <authorList>
            <person name="Li Y."/>
            <person name="Wang J."/>
        </authorList>
    </citation>
    <scope>NUCLEOTIDE SEQUENCE [LARGE SCALE GENOMIC DNA]</scope>
    <source>
        <strain evidence="1 2">SDU1-6</strain>
    </source>
</reference>
<protein>
    <submittedName>
        <fullName evidence="1">Uncharacterized protein</fullName>
    </submittedName>
</protein>
<dbReference type="EMBL" id="QMFY01000010">
    <property type="protein sequence ID" value="RAV99649.1"/>
    <property type="molecule type" value="Genomic_DNA"/>
</dbReference>
<name>A0A364XYR7_9BACT</name>
<accession>A0A364XYR7</accession>
<comment type="caution">
    <text evidence="1">The sequence shown here is derived from an EMBL/GenBank/DDBJ whole genome shotgun (WGS) entry which is preliminary data.</text>
</comment>